<organism evidence="8 9">
    <name type="scientific">Bombyx mandarina</name>
    <name type="common">Wild silk moth</name>
    <name type="synonym">Wild silkworm</name>
    <dbReference type="NCBI Taxonomy" id="7092"/>
    <lineage>
        <taxon>Eukaryota</taxon>
        <taxon>Metazoa</taxon>
        <taxon>Ecdysozoa</taxon>
        <taxon>Arthropoda</taxon>
        <taxon>Hexapoda</taxon>
        <taxon>Insecta</taxon>
        <taxon>Pterygota</taxon>
        <taxon>Neoptera</taxon>
        <taxon>Endopterygota</taxon>
        <taxon>Lepidoptera</taxon>
        <taxon>Glossata</taxon>
        <taxon>Ditrysia</taxon>
        <taxon>Bombycoidea</taxon>
        <taxon>Bombycidae</taxon>
        <taxon>Bombycinae</taxon>
        <taxon>Bombyx</taxon>
    </lineage>
</organism>
<evidence type="ECO:0000256" key="4">
    <source>
        <dbReference type="ARBA" id="ARBA00022989"/>
    </source>
</evidence>
<dbReference type="PANTHER" id="PTHR10165:SF103">
    <property type="entry name" value="PHOSPHOLIPID PHOSPHATASE HOMOLOG 1.2 HOMOLOG"/>
    <property type="match status" value="1"/>
</dbReference>
<proteinExistence type="inferred from homology"/>
<dbReference type="GO" id="GO:0005886">
    <property type="term" value="C:plasma membrane"/>
    <property type="evidence" value="ECO:0007669"/>
    <property type="project" value="TreeGrafter"/>
</dbReference>
<evidence type="ECO:0000313" key="9">
    <source>
        <dbReference type="RefSeq" id="XP_028025326.1"/>
    </source>
</evidence>
<dbReference type="AlphaFoldDB" id="A0A6J2J7D7"/>
<gene>
    <name evidence="9" type="primary">LOC114239364</name>
</gene>
<evidence type="ECO:0000256" key="5">
    <source>
        <dbReference type="ARBA" id="ARBA00023136"/>
    </source>
</evidence>
<evidence type="ECO:0000256" key="1">
    <source>
        <dbReference type="ARBA" id="ARBA00004141"/>
    </source>
</evidence>
<feature type="transmembrane region" description="Helical" evidence="6">
    <location>
        <begin position="60"/>
        <end position="80"/>
    </location>
</feature>
<comment type="subcellular location">
    <subcellularLocation>
        <location evidence="1">Membrane</location>
        <topology evidence="1">Multi-pass membrane protein</topology>
    </subcellularLocation>
</comment>
<dbReference type="GO" id="GO:0008195">
    <property type="term" value="F:phosphatidate phosphatase activity"/>
    <property type="evidence" value="ECO:0007669"/>
    <property type="project" value="TreeGrafter"/>
</dbReference>
<dbReference type="KEGG" id="bman:114239364"/>
<dbReference type="Proteomes" id="UP000504629">
    <property type="component" value="Unplaced"/>
</dbReference>
<keyword evidence="3 6" id="KW-0812">Transmembrane</keyword>
<dbReference type="InterPro" id="IPR043216">
    <property type="entry name" value="PAP-like"/>
</dbReference>
<accession>A0A6J2J7D7</accession>
<reference evidence="9" key="1">
    <citation type="submission" date="2025-08" db="UniProtKB">
        <authorList>
            <consortium name="RefSeq"/>
        </authorList>
    </citation>
    <scope>IDENTIFICATION</scope>
    <source>
        <tissue evidence="9">Silk gland</tissue>
    </source>
</reference>
<dbReference type="RefSeq" id="XP_028025326.1">
    <property type="nucleotide sequence ID" value="XM_028169525.1"/>
</dbReference>
<keyword evidence="5 6" id="KW-0472">Membrane</keyword>
<evidence type="ECO:0000313" key="8">
    <source>
        <dbReference type="Proteomes" id="UP000504629"/>
    </source>
</evidence>
<name>A0A6J2J7D7_BOMMA</name>
<evidence type="ECO:0000256" key="3">
    <source>
        <dbReference type="ARBA" id="ARBA00022692"/>
    </source>
</evidence>
<keyword evidence="8" id="KW-1185">Reference proteome</keyword>
<evidence type="ECO:0000256" key="6">
    <source>
        <dbReference type="SAM" id="Phobius"/>
    </source>
</evidence>
<keyword evidence="4 6" id="KW-1133">Transmembrane helix</keyword>
<evidence type="ECO:0000259" key="7">
    <source>
        <dbReference type="SMART" id="SM00014"/>
    </source>
</evidence>
<dbReference type="GO" id="GO:0006644">
    <property type="term" value="P:phospholipid metabolic process"/>
    <property type="evidence" value="ECO:0007669"/>
    <property type="project" value="InterPro"/>
</dbReference>
<dbReference type="Gene3D" id="1.20.144.10">
    <property type="entry name" value="Phosphatidic acid phosphatase type 2/haloperoxidase"/>
    <property type="match status" value="1"/>
</dbReference>
<protein>
    <submittedName>
        <fullName evidence="9">Phosphatidate phosphatase isoform X1</fullName>
    </submittedName>
</protein>
<dbReference type="InterPro" id="IPR036938">
    <property type="entry name" value="PAP2/HPO_sf"/>
</dbReference>
<dbReference type="GeneID" id="114239364"/>
<feature type="transmembrane region" description="Helical" evidence="6">
    <location>
        <begin position="195"/>
        <end position="213"/>
    </location>
</feature>
<dbReference type="Pfam" id="PF01569">
    <property type="entry name" value="PAP2"/>
    <property type="match status" value="1"/>
</dbReference>
<dbReference type="OrthoDB" id="8907274at2759"/>
<sequence length="267" mass="30454">MDKLCTRIFGYTKFLWSKSNRWHKGFLIFALIETRIFPGGQVGFHCNDPALSHPYTGDTISWKLLLATVIILPLVVMLIVERKYHTNKRIKPKDQALYWYREYLFGVLLNLITIQLMKSIVGSPRPHFFDTCSPKEALTCEGSEYIESYTCTKAHWLNQSDRSFPSGHTSLAFHAAIYLAYYISNRSKAKSASIIAIQLVLLTSAAFCSVSRMSDHRHHWWDVVAGAAISLPLLWYTIRNLCKNFDCSVSDEEAENLKNGTGAYVKT</sequence>
<dbReference type="SUPFAM" id="SSF48317">
    <property type="entry name" value="Acid phosphatase/Vanadium-dependent haloperoxidase"/>
    <property type="match status" value="1"/>
</dbReference>
<dbReference type="SMART" id="SM00014">
    <property type="entry name" value="acidPPc"/>
    <property type="match status" value="1"/>
</dbReference>
<evidence type="ECO:0000256" key="2">
    <source>
        <dbReference type="ARBA" id="ARBA00008816"/>
    </source>
</evidence>
<dbReference type="InterPro" id="IPR000326">
    <property type="entry name" value="PAP2/HPO"/>
</dbReference>
<feature type="transmembrane region" description="Helical" evidence="6">
    <location>
        <begin position="219"/>
        <end position="238"/>
    </location>
</feature>
<dbReference type="GO" id="GO:0007165">
    <property type="term" value="P:signal transduction"/>
    <property type="evidence" value="ECO:0007669"/>
    <property type="project" value="TreeGrafter"/>
</dbReference>
<dbReference type="GO" id="GO:0046839">
    <property type="term" value="P:phospholipid dephosphorylation"/>
    <property type="evidence" value="ECO:0007669"/>
    <property type="project" value="TreeGrafter"/>
</dbReference>
<dbReference type="PANTHER" id="PTHR10165">
    <property type="entry name" value="LIPID PHOSPHATE PHOSPHATASE"/>
    <property type="match status" value="1"/>
</dbReference>
<feature type="domain" description="Phosphatidic acid phosphatase type 2/haloperoxidase" evidence="7">
    <location>
        <begin position="100"/>
        <end position="238"/>
    </location>
</feature>
<comment type="similarity">
    <text evidence="2">Belongs to the PA-phosphatase related phosphoesterase family.</text>
</comment>